<feature type="domain" description="HTH myb-type" evidence="6">
    <location>
        <begin position="32"/>
        <end position="92"/>
    </location>
</feature>
<proteinExistence type="predicted"/>
<keyword evidence="3" id="KW-0804">Transcription</keyword>
<dbReference type="EMBL" id="HG996471">
    <property type="protein sequence ID" value="CAG1845132.1"/>
    <property type="molecule type" value="Genomic_DNA"/>
</dbReference>
<dbReference type="GO" id="GO:0003677">
    <property type="term" value="F:DNA binding"/>
    <property type="evidence" value="ECO:0007669"/>
    <property type="project" value="UniProtKB-KW"/>
</dbReference>
<gene>
    <name evidence="7" type="ORF">GSMUA_149270.1</name>
</gene>
<dbReference type="InterPro" id="IPR017930">
    <property type="entry name" value="Myb_dom"/>
</dbReference>
<dbReference type="InParanoid" id="A0A804JC18"/>
<dbReference type="InterPro" id="IPR009057">
    <property type="entry name" value="Homeodomain-like_sf"/>
</dbReference>
<dbReference type="NCBIfam" id="TIGR01557">
    <property type="entry name" value="myb_SHAQKYF"/>
    <property type="match status" value="1"/>
</dbReference>
<feature type="compositionally biased region" description="Low complexity" evidence="5">
    <location>
        <begin position="15"/>
        <end position="24"/>
    </location>
</feature>
<dbReference type="OMA" id="RGGGFMY"/>
<feature type="region of interest" description="Disordered" evidence="5">
    <location>
        <begin position="89"/>
        <end position="121"/>
    </location>
</feature>
<dbReference type="SUPFAM" id="SSF46689">
    <property type="entry name" value="Homeodomain-like"/>
    <property type="match status" value="1"/>
</dbReference>
<dbReference type="Pfam" id="PF00249">
    <property type="entry name" value="Myb_DNA-binding"/>
    <property type="match status" value="1"/>
</dbReference>
<protein>
    <submittedName>
        <fullName evidence="7">(wild Malaysian banana) hypothetical protein</fullName>
    </submittedName>
</protein>
<accession>A0A804JC18</accession>
<evidence type="ECO:0000259" key="6">
    <source>
        <dbReference type="PROSITE" id="PS51294"/>
    </source>
</evidence>
<dbReference type="Gene3D" id="1.10.10.60">
    <property type="entry name" value="Homeodomain-like"/>
    <property type="match status" value="1"/>
</dbReference>
<dbReference type="InterPro" id="IPR006447">
    <property type="entry name" value="Myb_dom_plants"/>
</dbReference>
<sequence length="299" mass="32771">MRFEDGMMRHHRTRSAGAEASAYEAAGATLSRDPKHRLRWTPELHDRFVDAVAKLGGPDKATPKSVLRLMGMKGLTLYHLKSHLQKYRLGRQTGRETKAETSSKGSNPADTSYSADSSVFGGPESVGGTPLAEAIRYQLEVQRKMNEQLEVKTTGTIQQCYLIGFSRKEHAWQVQKKLQTRIEAQGRYLQAILEKALNSLSLDMNASASVEATSSSQLTDCNLALSGSMDDATKNSTSLKRSNTSAFQLHREGRQEHEDSKLGNDAGTVLLDLNAKGSYQLFGVAGGSELSLRIQPQGI</sequence>
<feature type="region of interest" description="Disordered" evidence="5">
    <location>
        <begin position="1"/>
        <end position="24"/>
    </location>
</feature>
<dbReference type="Proteomes" id="UP000012960">
    <property type="component" value="Unplaced"/>
</dbReference>
<evidence type="ECO:0000256" key="3">
    <source>
        <dbReference type="ARBA" id="ARBA00023163"/>
    </source>
</evidence>
<evidence type="ECO:0000256" key="4">
    <source>
        <dbReference type="ARBA" id="ARBA00023242"/>
    </source>
</evidence>
<keyword evidence="4" id="KW-0539">Nucleus</keyword>
<organism evidence="8 9">
    <name type="scientific">Musa acuminata subsp. malaccensis</name>
    <name type="common">Wild banana</name>
    <name type="synonym">Musa malaccensis</name>
    <dbReference type="NCBI Taxonomy" id="214687"/>
    <lineage>
        <taxon>Eukaryota</taxon>
        <taxon>Viridiplantae</taxon>
        <taxon>Streptophyta</taxon>
        <taxon>Embryophyta</taxon>
        <taxon>Tracheophyta</taxon>
        <taxon>Spermatophyta</taxon>
        <taxon>Magnoliopsida</taxon>
        <taxon>Liliopsida</taxon>
        <taxon>Zingiberales</taxon>
        <taxon>Musaceae</taxon>
        <taxon>Musa</taxon>
    </lineage>
</organism>
<reference evidence="8" key="2">
    <citation type="submission" date="2021-05" db="UniProtKB">
        <authorList>
            <consortium name="EnsemblPlants"/>
        </authorList>
    </citation>
    <scope>IDENTIFICATION</scope>
    <source>
        <strain evidence="8">subsp. malaccensis</strain>
    </source>
</reference>
<dbReference type="Pfam" id="PF14379">
    <property type="entry name" value="Myb_CC_LHEQLE"/>
    <property type="match status" value="2"/>
</dbReference>
<dbReference type="FunFam" id="1.10.10.60:FF:000002">
    <property type="entry name" value="Myb family transcription factor"/>
    <property type="match status" value="1"/>
</dbReference>
<keyword evidence="1" id="KW-0805">Transcription regulation</keyword>
<name>A0A804JC18_MUSAM</name>
<evidence type="ECO:0000256" key="5">
    <source>
        <dbReference type="SAM" id="MobiDB-lite"/>
    </source>
</evidence>
<dbReference type="InterPro" id="IPR046955">
    <property type="entry name" value="PHR1-like"/>
</dbReference>
<feature type="compositionally biased region" description="Polar residues" evidence="5">
    <location>
        <begin position="234"/>
        <end position="247"/>
    </location>
</feature>
<feature type="compositionally biased region" description="Polar residues" evidence="5">
    <location>
        <begin position="102"/>
        <end position="117"/>
    </location>
</feature>
<keyword evidence="9" id="KW-1185">Reference proteome</keyword>
<dbReference type="GO" id="GO:0003700">
    <property type="term" value="F:DNA-binding transcription factor activity"/>
    <property type="evidence" value="ECO:0007669"/>
    <property type="project" value="InterPro"/>
</dbReference>
<dbReference type="EnsemblPlants" id="Ma06_t03050.1">
    <property type="protein sequence ID" value="Ma06_p03050.1"/>
    <property type="gene ID" value="Ma06_g03050"/>
</dbReference>
<dbReference type="InterPro" id="IPR001005">
    <property type="entry name" value="SANT/Myb"/>
</dbReference>
<keyword evidence="2" id="KW-0238">DNA-binding</keyword>
<feature type="compositionally biased region" description="Basic and acidic residues" evidence="5">
    <location>
        <begin position="249"/>
        <end position="262"/>
    </location>
</feature>
<evidence type="ECO:0000256" key="2">
    <source>
        <dbReference type="ARBA" id="ARBA00023125"/>
    </source>
</evidence>
<dbReference type="PANTHER" id="PTHR31499:SF23">
    <property type="entry name" value="MYB FAMILY TRANSCRIPTION FACTOR PHL11"/>
    <property type="match status" value="1"/>
</dbReference>
<dbReference type="PANTHER" id="PTHR31499">
    <property type="entry name" value="MYB FAMILY TRANSCRIPTION FACTOR PHL11"/>
    <property type="match status" value="1"/>
</dbReference>
<dbReference type="OrthoDB" id="551907at2759"/>
<reference evidence="7" key="1">
    <citation type="submission" date="2021-03" db="EMBL/GenBank/DDBJ databases">
        <authorList>
            <consortium name="Genoscope - CEA"/>
            <person name="William W."/>
        </authorList>
    </citation>
    <scope>NUCLEOTIDE SEQUENCE</scope>
    <source>
        <strain evidence="7">Doubled-haploid Pahang</strain>
    </source>
</reference>
<evidence type="ECO:0000313" key="7">
    <source>
        <dbReference type="EMBL" id="CAG1845132.1"/>
    </source>
</evidence>
<feature type="region of interest" description="Disordered" evidence="5">
    <location>
        <begin position="232"/>
        <end position="262"/>
    </location>
</feature>
<evidence type="ECO:0000313" key="8">
    <source>
        <dbReference type="EnsemblPlants" id="Ma06_p03050.1"/>
    </source>
</evidence>
<evidence type="ECO:0000256" key="1">
    <source>
        <dbReference type="ARBA" id="ARBA00023015"/>
    </source>
</evidence>
<dbReference type="Gramene" id="Ma06_t03050.1">
    <property type="protein sequence ID" value="Ma06_p03050.1"/>
    <property type="gene ID" value="Ma06_g03050"/>
</dbReference>
<dbReference type="PROSITE" id="PS51294">
    <property type="entry name" value="HTH_MYB"/>
    <property type="match status" value="1"/>
</dbReference>
<evidence type="ECO:0000313" key="9">
    <source>
        <dbReference type="Proteomes" id="UP000012960"/>
    </source>
</evidence>
<dbReference type="InterPro" id="IPR025756">
    <property type="entry name" value="Myb_CC_LHEQLE"/>
</dbReference>
<dbReference type="AlphaFoldDB" id="A0A804JC18"/>